<comment type="similarity">
    <text evidence="3">Belongs to the HAD-like hydrolase superfamily. CbbY/CbbZ/Gph/YieH family.</text>
</comment>
<evidence type="ECO:0000256" key="4">
    <source>
        <dbReference type="ARBA" id="ARBA00013078"/>
    </source>
</evidence>
<accession>A0A6B2JZG2</accession>
<dbReference type="GO" id="GO:0008967">
    <property type="term" value="F:phosphoglycolate phosphatase activity"/>
    <property type="evidence" value="ECO:0007669"/>
    <property type="project" value="UniProtKB-EC"/>
</dbReference>
<evidence type="ECO:0000256" key="3">
    <source>
        <dbReference type="ARBA" id="ARBA00006171"/>
    </source>
</evidence>
<comment type="caution">
    <text evidence="5">The sequence shown here is derived from an EMBL/GenBank/DDBJ whole genome shotgun (WGS) entry which is preliminary data.</text>
</comment>
<keyword evidence="5" id="KW-0378">Hydrolase</keyword>
<evidence type="ECO:0000256" key="1">
    <source>
        <dbReference type="ARBA" id="ARBA00000830"/>
    </source>
</evidence>
<dbReference type="PANTHER" id="PTHR43434:SF1">
    <property type="entry name" value="PHOSPHOGLYCOLATE PHOSPHATASE"/>
    <property type="match status" value="1"/>
</dbReference>
<dbReference type="InterPro" id="IPR006439">
    <property type="entry name" value="HAD-SF_hydro_IA"/>
</dbReference>
<gene>
    <name evidence="5" type="ORF">GZA08_11835</name>
</gene>
<dbReference type="EC" id="3.1.3.18" evidence="4"/>
<dbReference type="Proteomes" id="UP000474757">
    <property type="component" value="Unassembled WGS sequence"/>
</dbReference>
<evidence type="ECO:0000256" key="2">
    <source>
        <dbReference type="ARBA" id="ARBA00004818"/>
    </source>
</evidence>
<dbReference type="InterPro" id="IPR041492">
    <property type="entry name" value="HAD_2"/>
</dbReference>
<dbReference type="PANTHER" id="PTHR43434">
    <property type="entry name" value="PHOSPHOGLYCOLATE PHOSPHATASE"/>
    <property type="match status" value="1"/>
</dbReference>
<comment type="catalytic activity">
    <reaction evidence="1">
        <text>2-phosphoglycolate + H2O = glycolate + phosphate</text>
        <dbReference type="Rhea" id="RHEA:14369"/>
        <dbReference type="ChEBI" id="CHEBI:15377"/>
        <dbReference type="ChEBI" id="CHEBI:29805"/>
        <dbReference type="ChEBI" id="CHEBI:43474"/>
        <dbReference type="ChEBI" id="CHEBI:58033"/>
        <dbReference type="EC" id="3.1.3.18"/>
    </reaction>
</comment>
<sequence length="220" mass="22700">MRSVIFDLDGTLADTAADLVAAANHCFVGLGLGELLDPVGDAKTALRGGKAMLRLGFSRVEGYGDEAVEREYPLLLEAYGEAIAVHTRLYPGTLEAAEALRREGYALAICTNKPEGLAVKLMTALGELETFGPIIGADTLAVRKPDPAPFHEAVARAGGTAGRACLVGDTVTDRETARAAGAPSLLVSFGPAGGEMAALEPAALVPSYAELPGIVNGLRL</sequence>
<dbReference type="InterPro" id="IPR023198">
    <property type="entry name" value="PGP-like_dom2"/>
</dbReference>
<dbReference type="RefSeq" id="WP_163893919.1">
    <property type="nucleotide sequence ID" value="NZ_JAAFYS010000003.1"/>
</dbReference>
<evidence type="ECO:0000313" key="5">
    <source>
        <dbReference type="EMBL" id="NDV01654.1"/>
    </source>
</evidence>
<dbReference type="SUPFAM" id="SSF56784">
    <property type="entry name" value="HAD-like"/>
    <property type="match status" value="1"/>
</dbReference>
<dbReference type="Gene3D" id="3.40.50.1000">
    <property type="entry name" value="HAD superfamily/HAD-like"/>
    <property type="match status" value="1"/>
</dbReference>
<comment type="pathway">
    <text evidence="2">Organic acid metabolism; glycolate biosynthesis; glycolate from 2-phosphoglycolate: step 1/1.</text>
</comment>
<dbReference type="SFLD" id="SFLDS00003">
    <property type="entry name" value="Haloacid_Dehalogenase"/>
    <property type="match status" value="1"/>
</dbReference>
<dbReference type="InterPro" id="IPR023214">
    <property type="entry name" value="HAD_sf"/>
</dbReference>
<dbReference type="AlphaFoldDB" id="A0A6B2JZG2"/>
<dbReference type="PRINTS" id="PR00413">
    <property type="entry name" value="HADHALOGNASE"/>
</dbReference>
<organism evidence="5 6">
    <name type="scientific">Pseudoroseicyclus tamaricis</name>
    <dbReference type="NCBI Taxonomy" id="2705421"/>
    <lineage>
        <taxon>Bacteria</taxon>
        <taxon>Pseudomonadati</taxon>
        <taxon>Pseudomonadota</taxon>
        <taxon>Alphaproteobacteria</taxon>
        <taxon>Rhodobacterales</taxon>
        <taxon>Paracoccaceae</taxon>
        <taxon>Pseudoroseicyclus</taxon>
    </lineage>
</organism>
<keyword evidence="6" id="KW-1185">Reference proteome</keyword>
<name>A0A6B2JZG2_9RHOB</name>
<dbReference type="SFLD" id="SFLDG01129">
    <property type="entry name" value="C1.5:_HAD__Beta-PGM__Phosphata"/>
    <property type="match status" value="1"/>
</dbReference>
<dbReference type="GO" id="GO:0005829">
    <property type="term" value="C:cytosol"/>
    <property type="evidence" value="ECO:0007669"/>
    <property type="project" value="TreeGrafter"/>
</dbReference>
<dbReference type="InterPro" id="IPR050155">
    <property type="entry name" value="HAD-like_hydrolase_sf"/>
</dbReference>
<dbReference type="Pfam" id="PF13419">
    <property type="entry name" value="HAD_2"/>
    <property type="match status" value="1"/>
</dbReference>
<dbReference type="InterPro" id="IPR036412">
    <property type="entry name" value="HAD-like_sf"/>
</dbReference>
<dbReference type="GO" id="GO:0006281">
    <property type="term" value="P:DNA repair"/>
    <property type="evidence" value="ECO:0007669"/>
    <property type="project" value="TreeGrafter"/>
</dbReference>
<dbReference type="EMBL" id="JAAGAB010000003">
    <property type="protein sequence ID" value="NDV01654.1"/>
    <property type="molecule type" value="Genomic_DNA"/>
</dbReference>
<reference evidence="5 6" key="1">
    <citation type="submission" date="2020-02" db="EMBL/GenBank/DDBJ databases">
        <title>Pseudoroseicyclus tamarix, sp. nov., isolated from offshore sediment of a Tamarix chinensis forest.</title>
        <authorList>
            <person name="Gai Y."/>
        </authorList>
    </citation>
    <scope>NUCLEOTIDE SEQUENCE [LARGE SCALE GENOMIC DNA]</scope>
    <source>
        <strain evidence="5 6">CLL3-39</strain>
    </source>
</reference>
<dbReference type="NCBIfam" id="TIGR01509">
    <property type="entry name" value="HAD-SF-IA-v3"/>
    <property type="match status" value="1"/>
</dbReference>
<evidence type="ECO:0000313" key="6">
    <source>
        <dbReference type="Proteomes" id="UP000474757"/>
    </source>
</evidence>
<proteinExistence type="inferred from homology"/>
<dbReference type="NCBIfam" id="TIGR01549">
    <property type="entry name" value="HAD-SF-IA-v1"/>
    <property type="match status" value="1"/>
</dbReference>
<dbReference type="Gene3D" id="1.10.150.240">
    <property type="entry name" value="Putative phosphatase, domain 2"/>
    <property type="match status" value="1"/>
</dbReference>
<protein>
    <recommendedName>
        <fullName evidence="4">phosphoglycolate phosphatase</fullName>
        <ecNumber evidence="4">3.1.3.18</ecNumber>
    </recommendedName>
</protein>